<protein>
    <submittedName>
        <fullName evidence="1">Uncharacterized protein</fullName>
    </submittedName>
</protein>
<organism evidence="1 2">
    <name type="scientific">Gardnerella vaginalis</name>
    <dbReference type="NCBI Taxonomy" id="2702"/>
    <lineage>
        <taxon>Bacteria</taxon>
        <taxon>Bacillati</taxon>
        <taxon>Actinomycetota</taxon>
        <taxon>Actinomycetes</taxon>
        <taxon>Bifidobacteriales</taxon>
        <taxon>Bifidobacteriaceae</taxon>
        <taxon>Gardnerella</taxon>
    </lineage>
</organism>
<evidence type="ECO:0000313" key="1">
    <source>
        <dbReference type="EMBL" id="KXI18212.1"/>
    </source>
</evidence>
<comment type="caution">
    <text evidence="1">The sequence shown here is derived from an EMBL/GenBank/DDBJ whole genome shotgun (WGS) entry which is preliminary data.</text>
</comment>
<name>A0A135Z9A8_GARVA</name>
<proteinExistence type="predicted"/>
<gene>
    <name evidence="1" type="ORF">HMPREF3230_00403</name>
</gene>
<dbReference type="PATRIC" id="fig|2702.101.peg.389"/>
<accession>A0A135Z9A8</accession>
<reference evidence="1 2" key="1">
    <citation type="submission" date="2016-02" db="EMBL/GenBank/DDBJ databases">
        <authorList>
            <person name="Wen L."/>
            <person name="He K."/>
            <person name="Yang H."/>
        </authorList>
    </citation>
    <scope>NUCLEOTIDE SEQUENCE [LARGE SCALE GENOMIC DNA]</scope>
    <source>
        <strain evidence="1 2">CMW7778B</strain>
    </source>
</reference>
<evidence type="ECO:0000313" key="2">
    <source>
        <dbReference type="Proteomes" id="UP000070505"/>
    </source>
</evidence>
<sequence>MFKSKASLYTTRNEARWERNENRRVKITNIQYIKASQYRFFLV</sequence>
<dbReference type="AlphaFoldDB" id="A0A135Z9A8"/>
<dbReference type="EMBL" id="LSRC01000015">
    <property type="protein sequence ID" value="KXI18212.1"/>
    <property type="molecule type" value="Genomic_DNA"/>
</dbReference>
<dbReference type="Proteomes" id="UP000070505">
    <property type="component" value="Unassembled WGS sequence"/>
</dbReference>